<name>A0A6C2CKB4_9RHOO</name>
<sequence length="91" mass="9547">MKQNQHPRSYNTQRTAAVLGGILPASISTALYRNGHYCGVVPVRLPNGRLLWPADEIDALASGVRAVEAPDVGARLAAARAQALASGEVAQ</sequence>
<dbReference type="RefSeq" id="WP_148580423.1">
    <property type="nucleotide sequence ID" value="NZ_SDKK01000017.1"/>
</dbReference>
<organism evidence="1 2">
    <name type="scientific">Zoogloea oleivorans</name>
    <dbReference type="NCBI Taxonomy" id="1552750"/>
    <lineage>
        <taxon>Bacteria</taxon>
        <taxon>Pseudomonadati</taxon>
        <taxon>Pseudomonadota</taxon>
        <taxon>Betaproteobacteria</taxon>
        <taxon>Rhodocyclales</taxon>
        <taxon>Zoogloeaceae</taxon>
        <taxon>Zoogloea</taxon>
    </lineage>
</organism>
<protein>
    <recommendedName>
        <fullName evidence="3">DNA-binding protein</fullName>
    </recommendedName>
</protein>
<evidence type="ECO:0000313" key="1">
    <source>
        <dbReference type="EMBL" id="TYC54730.1"/>
    </source>
</evidence>
<dbReference type="EMBL" id="SDKK01000017">
    <property type="protein sequence ID" value="TYC54730.1"/>
    <property type="molecule type" value="Genomic_DNA"/>
</dbReference>
<accession>A0A6C2CKB4</accession>
<evidence type="ECO:0008006" key="3">
    <source>
        <dbReference type="Google" id="ProtNLM"/>
    </source>
</evidence>
<keyword evidence="2" id="KW-1185">Reference proteome</keyword>
<dbReference type="OrthoDB" id="6615103at2"/>
<gene>
    <name evidence="1" type="ORF">ETQ85_17745</name>
</gene>
<comment type="caution">
    <text evidence="1">The sequence shown here is derived from an EMBL/GenBank/DDBJ whole genome shotgun (WGS) entry which is preliminary data.</text>
</comment>
<evidence type="ECO:0000313" key="2">
    <source>
        <dbReference type="Proteomes" id="UP000389128"/>
    </source>
</evidence>
<proteinExistence type="predicted"/>
<dbReference type="AlphaFoldDB" id="A0A6C2CKB4"/>
<dbReference type="Proteomes" id="UP000389128">
    <property type="component" value="Unassembled WGS sequence"/>
</dbReference>
<reference evidence="1 2" key="1">
    <citation type="submission" date="2019-01" db="EMBL/GenBank/DDBJ databases">
        <title>Zoogloea oleivorans genome sequencing and assembly.</title>
        <authorList>
            <person name="Tancsics A."/>
            <person name="Farkas M."/>
            <person name="Kriszt B."/>
            <person name="Maroti G."/>
            <person name="Horvath B."/>
        </authorList>
    </citation>
    <scope>NUCLEOTIDE SEQUENCE [LARGE SCALE GENOMIC DNA]</scope>
    <source>
        <strain evidence="1 2">Buc</strain>
    </source>
</reference>